<reference evidence="1" key="1">
    <citation type="submission" date="2023-02" db="EMBL/GenBank/DDBJ databases">
        <title>Mating type loci evolution in Malassezia.</title>
        <authorList>
            <person name="Coelho M.A."/>
        </authorList>
    </citation>
    <scope>NUCLEOTIDE SEQUENCE</scope>
    <source>
        <strain evidence="1">CBS 14136</strain>
    </source>
</reference>
<sequence>MNGSDFYKIQAFSRMGGYKVSQLNTDPPVASIFELPNVSYRDLRWVLWDGIDWDQFMDDFVNGLLGKLGSFAEDWYFFLSRSEDEVVTSQPGLREEDEEHNEL</sequence>
<feature type="non-terminal residue" evidence="1">
    <location>
        <position position="103"/>
    </location>
</feature>
<evidence type="ECO:0000313" key="1">
    <source>
        <dbReference type="EMBL" id="WFD44780.1"/>
    </source>
</evidence>
<dbReference type="AlphaFoldDB" id="A0AAF0FCB1"/>
<dbReference type="Proteomes" id="UP001214628">
    <property type="component" value="Chromosome 6"/>
</dbReference>
<evidence type="ECO:0000313" key="2">
    <source>
        <dbReference type="Proteomes" id="UP001214628"/>
    </source>
</evidence>
<gene>
    <name evidence="1" type="ORF">MPSI1_003451</name>
</gene>
<organism evidence="1 2">
    <name type="scientific">Malassezia psittaci</name>
    <dbReference type="NCBI Taxonomy" id="1821823"/>
    <lineage>
        <taxon>Eukaryota</taxon>
        <taxon>Fungi</taxon>
        <taxon>Dikarya</taxon>
        <taxon>Basidiomycota</taxon>
        <taxon>Ustilaginomycotina</taxon>
        <taxon>Malasseziomycetes</taxon>
        <taxon>Malasseziales</taxon>
        <taxon>Malasseziaceae</taxon>
        <taxon>Malassezia</taxon>
    </lineage>
</organism>
<keyword evidence="2" id="KW-1185">Reference proteome</keyword>
<dbReference type="EMBL" id="CP118380">
    <property type="protein sequence ID" value="WFD44780.1"/>
    <property type="molecule type" value="Genomic_DNA"/>
</dbReference>
<protein>
    <submittedName>
        <fullName evidence="1">Uncharacterized protein</fullName>
    </submittedName>
</protein>
<accession>A0AAF0FCB1</accession>
<proteinExistence type="predicted"/>
<name>A0AAF0FCB1_9BASI</name>